<dbReference type="GO" id="GO:0046872">
    <property type="term" value="F:metal ion binding"/>
    <property type="evidence" value="ECO:0007669"/>
    <property type="project" value="UniProtKB-KW"/>
</dbReference>
<keyword evidence="9" id="KW-1185">Reference proteome</keyword>
<dbReference type="GO" id="GO:0005634">
    <property type="term" value="C:nucleus"/>
    <property type="evidence" value="ECO:0007669"/>
    <property type="project" value="TreeGrafter"/>
</dbReference>
<dbReference type="AlphaFoldDB" id="A0A7R9GC89"/>
<dbReference type="Proteomes" id="UP000678499">
    <property type="component" value="Unassembled WGS sequence"/>
</dbReference>
<feature type="compositionally biased region" description="Basic and acidic residues" evidence="6">
    <location>
        <begin position="28"/>
        <end position="39"/>
    </location>
</feature>
<name>A0A7R9GC89_9CRUS</name>
<keyword evidence="4 5" id="KW-0440">LIM domain</keyword>
<organism evidence="8">
    <name type="scientific">Notodromas monacha</name>
    <dbReference type="NCBI Taxonomy" id="399045"/>
    <lineage>
        <taxon>Eukaryota</taxon>
        <taxon>Metazoa</taxon>
        <taxon>Ecdysozoa</taxon>
        <taxon>Arthropoda</taxon>
        <taxon>Crustacea</taxon>
        <taxon>Oligostraca</taxon>
        <taxon>Ostracoda</taxon>
        <taxon>Podocopa</taxon>
        <taxon>Podocopida</taxon>
        <taxon>Cypridocopina</taxon>
        <taxon>Cypridoidea</taxon>
        <taxon>Cyprididae</taxon>
        <taxon>Notodromas</taxon>
    </lineage>
</organism>
<evidence type="ECO:0000256" key="5">
    <source>
        <dbReference type="PROSITE-ProRule" id="PRU00125"/>
    </source>
</evidence>
<dbReference type="InterPro" id="IPR001781">
    <property type="entry name" value="Znf_LIM"/>
</dbReference>
<dbReference type="FunFam" id="2.10.110.10:FF:000066">
    <property type="entry name" value="Four and a half LIM domains protein"/>
    <property type="match status" value="1"/>
</dbReference>
<dbReference type="EMBL" id="CAJPEX010000790">
    <property type="protein sequence ID" value="CAG0917224.1"/>
    <property type="molecule type" value="Genomic_DNA"/>
</dbReference>
<sequence length="152" mass="16441">MSAKVKGGKAATTSAAAAAAGGGSSSTGDEKKLLKKERVAPASSRPDPQLTSSGGGKKRRQEARGRRPDDDSFSCALAALCLHGDSKLRDAGMKKMEYKTRQWHEKCFSCCVCKTPIGTKSFIPKDQEIYCTGCYEETFATRCIKCNKFRLC</sequence>
<reference evidence="8" key="1">
    <citation type="submission" date="2020-11" db="EMBL/GenBank/DDBJ databases">
        <authorList>
            <person name="Tran Van P."/>
        </authorList>
    </citation>
    <scope>NUCLEOTIDE SEQUENCE</scope>
</reference>
<dbReference type="SUPFAM" id="SSF57716">
    <property type="entry name" value="Glucocorticoid receptor-like (DNA-binding domain)"/>
    <property type="match status" value="1"/>
</dbReference>
<evidence type="ECO:0000256" key="3">
    <source>
        <dbReference type="ARBA" id="ARBA00022833"/>
    </source>
</evidence>
<evidence type="ECO:0000256" key="1">
    <source>
        <dbReference type="ARBA" id="ARBA00022723"/>
    </source>
</evidence>
<gene>
    <name evidence="8" type="ORF">NMOB1V02_LOCUS4814</name>
</gene>
<dbReference type="EMBL" id="OA882827">
    <property type="protein sequence ID" value="CAD7277072.1"/>
    <property type="molecule type" value="Genomic_DNA"/>
</dbReference>
<dbReference type="PANTHER" id="PTHR24205:SF4">
    <property type="entry name" value="PROTEIN ESPINAS"/>
    <property type="match status" value="1"/>
</dbReference>
<dbReference type="PROSITE" id="PS50023">
    <property type="entry name" value="LIM_DOMAIN_2"/>
    <property type="match status" value="1"/>
</dbReference>
<dbReference type="Gene3D" id="2.10.110.10">
    <property type="entry name" value="Cysteine Rich Protein"/>
    <property type="match status" value="1"/>
</dbReference>
<dbReference type="GO" id="GO:0003712">
    <property type="term" value="F:transcription coregulator activity"/>
    <property type="evidence" value="ECO:0007669"/>
    <property type="project" value="TreeGrafter"/>
</dbReference>
<dbReference type="GO" id="GO:0030018">
    <property type="term" value="C:Z disc"/>
    <property type="evidence" value="ECO:0007669"/>
    <property type="project" value="TreeGrafter"/>
</dbReference>
<dbReference type="SMART" id="SM00132">
    <property type="entry name" value="LIM"/>
    <property type="match status" value="1"/>
</dbReference>
<proteinExistence type="predicted"/>
<feature type="compositionally biased region" description="Low complexity" evidence="6">
    <location>
        <begin position="1"/>
        <end position="19"/>
    </location>
</feature>
<accession>A0A7R9GC89</accession>
<feature type="domain" description="LIM zinc-binding" evidence="7">
    <location>
        <begin position="79"/>
        <end position="141"/>
    </location>
</feature>
<dbReference type="PANTHER" id="PTHR24205">
    <property type="entry name" value="FOUR AND A HALF LIM DOMAINS PROTEIN"/>
    <property type="match status" value="1"/>
</dbReference>
<keyword evidence="2" id="KW-0677">Repeat</keyword>
<evidence type="ECO:0000256" key="4">
    <source>
        <dbReference type="ARBA" id="ARBA00023038"/>
    </source>
</evidence>
<evidence type="ECO:0000256" key="6">
    <source>
        <dbReference type="SAM" id="MobiDB-lite"/>
    </source>
</evidence>
<feature type="region of interest" description="Disordered" evidence="6">
    <location>
        <begin position="1"/>
        <end position="71"/>
    </location>
</feature>
<evidence type="ECO:0000313" key="8">
    <source>
        <dbReference type="EMBL" id="CAD7277072.1"/>
    </source>
</evidence>
<dbReference type="OrthoDB" id="274660at2759"/>
<evidence type="ECO:0000256" key="2">
    <source>
        <dbReference type="ARBA" id="ARBA00022737"/>
    </source>
</evidence>
<keyword evidence="3 5" id="KW-0862">Zinc</keyword>
<evidence type="ECO:0000313" key="9">
    <source>
        <dbReference type="Proteomes" id="UP000678499"/>
    </source>
</evidence>
<dbReference type="Pfam" id="PF00412">
    <property type="entry name" value="LIM"/>
    <property type="match status" value="1"/>
</dbReference>
<protein>
    <recommendedName>
        <fullName evidence="7">LIM zinc-binding domain-containing protein</fullName>
    </recommendedName>
</protein>
<evidence type="ECO:0000259" key="7">
    <source>
        <dbReference type="PROSITE" id="PS50023"/>
    </source>
</evidence>
<keyword evidence="1 5" id="KW-0479">Metal-binding</keyword>